<dbReference type="OrthoDB" id="6500128at2759"/>
<dbReference type="PANTHER" id="PTHR24223:SF269">
    <property type="entry name" value="ABC MULTIDRUG TRANSPORTER (EUROFUNG)-RELATED"/>
    <property type="match status" value="1"/>
</dbReference>
<evidence type="ECO:0000256" key="9">
    <source>
        <dbReference type="SAM" id="Phobius"/>
    </source>
</evidence>
<feature type="domain" description="ABC transmembrane type-1" evidence="10">
    <location>
        <begin position="248"/>
        <end position="382"/>
    </location>
</feature>
<dbReference type="Gene3D" id="1.20.1560.10">
    <property type="entry name" value="ABC transporter type 1, transmembrane domain"/>
    <property type="match status" value="1"/>
</dbReference>
<keyword evidence="12" id="KW-1185">Reference proteome</keyword>
<keyword evidence="3 9" id="KW-0812">Transmembrane</keyword>
<dbReference type="SUPFAM" id="SSF52540">
    <property type="entry name" value="P-loop containing nucleoside triphosphate hydrolases"/>
    <property type="match status" value="1"/>
</dbReference>
<accession>C8VCT8</accession>
<feature type="transmembrane region" description="Helical" evidence="9">
    <location>
        <begin position="367"/>
        <end position="387"/>
    </location>
</feature>
<name>Q5AWQ8_EMENI</name>
<reference evidence="12" key="2">
    <citation type="journal article" date="2009" name="Fungal Genet. Biol.">
        <title>The 2008 update of the Aspergillus nidulans genome annotation: a community effort.</title>
        <authorList>
            <person name="Wortman J.R."/>
            <person name="Gilsenan J.M."/>
            <person name="Joardar V."/>
            <person name="Deegan J."/>
            <person name="Clutterbuck J."/>
            <person name="Andersen M.R."/>
            <person name="Archer D."/>
            <person name="Bencina M."/>
            <person name="Braus G."/>
            <person name="Coutinho P."/>
            <person name="von Dohren H."/>
            <person name="Doonan J."/>
            <person name="Driessen A.J."/>
            <person name="Durek P."/>
            <person name="Espeso E."/>
            <person name="Fekete E."/>
            <person name="Flipphi M."/>
            <person name="Estrada C.G."/>
            <person name="Geysens S."/>
            <person name="Goldman G."/>
            <person name="de Groot P.W."/>
            <person name="Hansen K."/>
            <person name="Harris S.D."/>
            <person name="Heinekamp T."/>
            <person name="Helmstaedt K."/>
            <person name="Henrissat B."/>
            <person name="Hofmann G."/>
            <person name="Homan T."/>
            <person name="Horio T."/>
            <person name="Horiuchi H."/>
            <person name="James S."/>
            <person name="Jones M."/>
            <person name="Karaffa L."/>
            <person name="Karanyi Z."/>
            <person name="Kato M."/>
            <person name="Keller N."/>
            <person name="Kelly D.E."/>
            <person name="Kiel J.A."/>
            <person name="Kim J.M."/>
            <person name="van der Klei I.J."/>
            <person name="Klis F.M."/>
            <person name="Kovalchuk A."/>
            <person name="Krasevec N."/>
            <person name="Kubicek C.P."/>
            <person name="Liu B."/>
            <person name="Maccabe A."/>
            <person name="Meyer V."/>
            <person name="Mirabito P."/>
            <person name="Miskei M."/>
            <person name="Mos M."/>
            <person name="Mullins J."/>
            <person name="Nelson D.R."/>
            <person name="Nielsen J."/>
            <person name="Oakley B.R."/>
            <person name="Osmani S.A."/>
            <person name="Pakula T."/>
            <person name="Paszewski A."/>
            <person name="Paulsen I."/>
            <person name="Pilsyk S."/>
            <person name="Pocsi I."/>
            <person name="Punt P.J."/>
            <person name="Ram A.F."/>
            <person name="Ren Q."/>
            <person name="Robellet X."/>
            <person name="Robson G."/>
            <person name="Seiboth B."/>
            <person name="van Solingen P."/>
            <person name="Specht T."/>
            <person name="Sun J."/>
            <person name="Taheri-Talesh N."/>
            <person name="Takeshita N."/>
            <person name="Ussery D."/>
            <person name="vanKuyk P.A."/>
            <person name="Visser H."/>
            <person name="van de Vondervoort P.J."/>
            <person name="de Vries R.P."/>
            <person name="Walton J."/>
            <person name="Xiang X."/>
            <person name="Xiong Y."/>
            <person name="Zeng A.P."/>
            <person name="Brandt B.W."/>
            <person name="Cornell M.J."/>
            <person name="van den Hondel C.A."/>
            <person name="Visser J."/>
            <person name="Oliver S.G."/>
            <person name="Turner G."/>
        </authorList>
    </citation>
    <scope>GENOME REANNOTATION</scope>
    <source>
        <strain evidence="12">FGSC A4 / ATCC 38163 / CBS 112.46 / NRRL 194 / M139</strain>
    </source>
</reference>
<organism evidence="11 12">
    <name type="scientific">Emericella nidulans (strain FGSC A4 / ATCC 38163 / CBS 112.46 / NRRL 194 / M139)</name>
    <name type="common">Aspergillus nidulans</name>
    <dbReference type="NCBI Taxonomy" id="227321"/>
    <lineage>
        <taxon>Eukaryota</taxon>
        <taxon>Fungi</taxon>
        <taxon>Dikarya</taxon>
        <taxon>Ascomycota</taxon>
        <taxon>Pezizomycotina</taxon>
        <taxon>Eurotiomycetes</taxon>
        <taxon>Eurotiomycetidae</taxon>
        <taxon>Eurotiales</taxon>
        <taxon>Aspergillaceae</taxon>
        <taxon>Aspergillus</taxon>
        <taxon>Aspergillus subgen. Nidulantes</taxon>
    </lineage>
</organism>
<dbReference type="CDD" id="cd18580">
    <property type="entry name" value="ABC_6TM_ABCC_D2"/>
    <property type="match status" value="1"/>
</dbReference>
<dbReference type="eggNOG" id="KOG0054">
    <property type="taxonomic scope" value="Eukaryota"/>
</dbReference>
<evidence type="ECO:0000259" key="10">
    <source>
        <dbReference type="PROSITE" id="PS50929"/>
    </source>
</evidence>
<evidence type="ECO:0000313" key="12">
    <source>
        <dbReference type="Proteomes" id="UP000000560"/>
    </source>
</evidence>
<dbReference type="GO" id="GO:0140359">
    <property type="term" value="F:ABC-type transporter activity"/>
    <property type="evidence" value="ECO:0000318"/>
    <property type="project" value="GO_Central"/>
</dbReference>
<feature type="region of interest" description="Disordered" evidence="8">
    <location>
        <begin position="459"/>
        <end position="478"/>
    </location>
</feature>
<dbReference type="OMA" id="MYYWHYL"/>
<evidence type="ECO:0000256" key="7">
    <source>
        <dbReference type="ARBA" id="ARBA00023136"/>
    </source>
</evidence>
<keyword evidence="5" id="KW-0067">ATP-binding</keyword>
<dbReference type="Gene3D" id="3.40.50.300">
    <property type="entry name" value="P-loop containing nucleotide triphosphate hydrolases"/>
    <property type="match status" value="1"/>
</dbReference>
<dbReference type="InterPro" id="IPR050173">
    <property type="entry name" value="ABC_transporter_C-like"/>
</dbReference>
<comment type="subcellular location">
    <subcellularLocation>
        <location evidence="1">Membrane</location>
        <topology evidence="1">Multi-pass membrane protein</topology>
    </subcellularLocation>
</comment>
<dbReference type="Proteomes" id="UP000000560">
    <property type="component" value="Chromosome IV"/>
</dbReference>
<feature type="region of interest" description="Disordered" evidence="8">
    <location>
        <begin position="23"/>
        <end position="50"/>
    </location>
</feature>
<dbReference type="RefSeq" id="XP_680541.1">
    <property type="nucleotide sequence ID" value="XM_675449.1"/>
</dbReference>
<dbReference type="GO" id="GO:0055085">
    <property type="term" value="P:transmembrane transport"/>
    <property type="evidence" value="ECO:0000318"/>
    <property type="project" value="GO_Central"/>
</dbReference>
<dbReference type="KEGG" id="ani:ANIA_07272"/>
<dbReference type="GO" id="GO:0005524">
    <property type="term" value="F:ATP binding"/>
    <property type="evidence" value="ECO:0007669"/>
    <property type="project" value="UniProtKB-KW"/>
</dbReference>
<dbReference type="VEuPathDB" id="FungiDB:AN7272"/>
<evidence type="ECO:0000256" key="1">
    <source>
        <dbReference type="ARBA" id="ARBA00004141"/>
    </source>
</evidence>
<proteinExistence type="predicted"/>
<dbReference type="PANTHER" id="PTHR24223">
    <property type="entry name" value="ATP-BINDING CASSETTE SUB-FAMILY C"/>
    <property type="match status" value="1"/>
</dbReference>
<dbReference type="SUPFAM" id="SSF90123">
    <property type="entry name" value="ABC transporter transmembrane region"/>
    <property type="match status" value="1"/>
</dbReference>
<dbReference type="InParanoid" id="Q5AWQ8"/>
<evidence type="ECO:0000256" key="4">
    <source>
        <dbReference type="ARBA" id="ARBA00022741"/>
    </source>
</evidence>
<dbReference type="InterPro" id="IPR027417">
    <property type="entry name" value="P-loop_NTPase"/>
</dbReference>
<keyword evidence="7 9" id="KW-0472">Membrane</keyword>
<dbReference type="HOGENOM" id="CLU_481481_0_0_1"/>
<evidence type="ECO:0000256" key="3">
    <source>
        <dbReference type="ARBA" id="ARBA00022692"/>
    </source>
</evidence>
<gene>
    <name evidence="11" type="ORF">ANIA_07272</name>
</gene>
<keyword evidence="6 9" id="KW-1133">Transmembrane helix</keyword>
<reference evidence="12" key="1">
    <citation type="journal article" date="2005" name="Nature">
        <title>Sequencing of Aspergillus nidulans and comparative analysis with A. fumigatus and A. oryzae.</title>
        <authorList>
            <person name="Galagan J.E."/>
            <person name="Calvo S.E."/>
            <person name="Cuomo C."/>
            <person name="Ma L.J."/>
            <person name="Wortman J.R."/>
            <person name="Batzoglou S."/>
            <person name="Lee S.I."/>
            <person name="Basturkmen M."/>
            <person name="Spevak C.C."/>
            <person name="Clutterbuck J."/>
            <person name="Kapitonov V."/>
            <person name="Jurka J."/>
            <person name="Scazzocchio C."/>
            <person name="Farman M."/>
            <person name="Butler J."/>
            <person name="Purcell S."/>
            <person name="Harris S."/>
            <person name="Braus G.H."/>
            <person name="Draht O."/>
            <person name="Busch S."/>
            <person name="D'Enfert C."/>
            <person name="Bouchier C."/>
            <person name="Goldman G.H."/>
            <person name="Bell-Pedersen D."/>
            <person name="Griffiths-Jones S."/>
            <person name="Doonan J.H."/>
            <person name="Yu J."/>
            <person name="Vienken K."/>
            <person name="Pain A."/>
            <person name="Freitag M."/>
            <person name="Selker E.U."/>
            <person name="Archer D.B."/>
            <person name="Penalva M.A."/>
            <person name="Oakley B.R."/>
            <person name="Momany M."/>
            <person name="Tanaka T."/>
            <person name="Kumagai T."/>
            <person name="Asai K."/>
            <person name="Machida M."/>
            <person name="Nierman W.C."/>
            <person name="Denning D.W."/>
            <person name="Caddick M."/>
            <person name="Hynes M."/>
            <person name="Paoletti M."/>
            <person name="Fischer R."/>
            <person name="Miller B."/>
            <person name="Dyer P."/>
            <person name="Sachs M.S."/>
            <person name="Osmani S.A."/>
            <person name="Birren B.W."/>
        </authorList>
    </citation>
    <scope>NUCLEOTIDE SEQUENCE [LARGE SCALE GENOMIC DNA]</scope>
    <source>
        <strain evidence="12">FGSC A4 / ATCC 38163 / CBS 112.46 / NRRL 194 / M139</strain>
    </source>
</reference>
<dbReference type="AlphaFoldDB" id="Q5AWQ8"/>
<keyword evidence="2" id="KW-0813">Transport</keyword>
<dbReference type="EMBL" id="BN001304">
    <property type="protein sequence ID" value="CBF78726.1"/>
    <property type="molecule type" value="Genomic_DNA"/>
</dbReference>
<dbReference type="PROSITE" id="PS50929">
    <property type="entry name" value="ABC_TM1F"/>
    <property type="match status" value="1"/>
</dbReference>
<feature type="transmembrane region" description="Helical" evidence="9">
    <location>
        <begin position="286"/>
        <end position="305"/>
    </location>
</feature>
<sequence>MGGFRPASRVARLSYDATTKVLSADGVQPRAQSSRLTDTSRRPRRQRRPDNQLVFRLDPRIFSTPTEEKILCDQTEKEKRTLQSGPLGLVSPQGIFSEYEATVATAEPGCSSAATAKVQNVERKFPIRPIIEVSKCCSEPVEIKQESKIEAQFADNDSTTGIKQQGPGPGSVYRYYIRSAGSSLVVSFLAFTLIEAFCNSFQALWLQWWVKANEEYPNKQLEMLLFVRGLNNISLKLHSDLLKTALEFGQDLELIDMMLPIYAVNCITNIMEVSINTLIICIIGKYLAVTIPFLGLVLFFIQSYYLQTSRQVRLLDIEAKAPLYTHFLETIRGISSIQSFKWEPHLREKNYALLNRSQRPFYMMYSVQQWLTLVLDLVVGAVAMWTMTEISIGAVTRVLRFTQDTPSEKEQCMSIVQSGLPHDWPDRGAIEITGLTAGYEEDRPLRSVREWENLLGYGDTTNAKRPGRTHTDGRMQHRSISKSTLRSRINVVLQDPFFMDGTTLRVNLDPHQSVAGDADIIKALGKVHLWDQIRAKGGLEAEFASTDWSVGQKQLLCLARAMVEPS</sequence>
<accession>Q5AWQ8</accession>
<keyword evidence="4" id="KW-0547">Nucleotide-binding</keyword>
<evidence type="ECO:0000256" key="8">
    <source>
        <dbReference type="SAM" id="MobiDB-lite"/>
    </source>
</evidence>
<dbReference type="GeneID" id="2869960"/>
<evidence type="ECO:0000256" key="5">
    <source>
        <dbReference type="ARBA" id="ARBA00022840"/>
    </source>
</evidence>
<dbReference type="Pfam" id="PF00664">
    <property type="entry name" value="ABC_membrane"/>
    <property type="match status" value="1"/>
</dbReference>
<dbReference type="InterPro" id="IPR036640">
    <property type="entry name" value="ABC1_TM_sf"/>
</dbReference>
<feature type="transmembrane region" description="Helical" evidence="9">
    <location>
        <begin position="184"/>
        <end position="208"/>
    </location>
</feature>
<evidence type="ECO:0000313" key="11">
    <source>
        <dbReference type="EMBL" id="CBF78726.1"/>
    </source>
</evidence>
<protein>
    <submittedName>
        <fullName evidence="11">ABC transporter, putative (Eurofung)</fullName>
    </submittedName>
</protein>
<dbReference type="InterPro" id="IPR044726">
    <property type="entry name" value="ABCC_6TM_D2"/>
</dbReference>
<evidence type="ECO:0000256" key="6">
    <source>
        <dbReference type="ARBA" id="ARBA00022989"/>
    </source>
</evidence>
<evidence type="ECO:0000256" key="2">
    <source>
        <dbReference type="ARBA" id="ARBA00022448"/>
    </source>
</evidence>
<dbReference type="InterPro" id="IPR011527">
    <property type="entry name" value="ABC1_TM_dom"/>
</dbReference>
<dbReference type="GO" id="GO:0000329">
    <property type="term" value="C:fungal-type vacuole membrane"/>
    <property type="evidence" value="ECO:0000318"/>
    <property type="project" value="GO_Central"/>
</dbReference>